<dbReference type="Proteomes" id="UP001627154">
    <property type="component" value="Unassembled WGS sequence"/>
</dbReference>
<comment type="caution">
    <text evidence="2">The sequence shown here is derived from an EMBL/GenBank/DDBJ whole genome shotgun (WGS) entry which is preliminary data.</text>
</comment>
<dbReference type="AlphaFoldDB" id="A0ABD2W2M5"/>
<proteinExistence type="predicted"/>
<sequence>MDDEDDNVNVILRDEGSKANDRRKPELVETYVQLLSRLIQRPPVVDLDSILFFNELDNKDVIEVKGSVSSGVPSLLVQIVTKSILPSKYNGLDMDVFYINTENQFQISAVFEAALNEMREFEGHSKLDEEVKSALTKLKMIHCYNYYQFLVTINNLQDILIENKKIGLIIIDSISAYYWQQRETELSYDSFVLKLLKNVQKSSSEFKILTLYTKPIDFVSKNKSSNAYELRNLLSYDISLVRDEKSNELNCSVRYKNKIKTLKYEITKTKLKWLINNS</sequence>
<dbReference type="SUPFAM" id="SSF52540">
    <property type="entry name" value="P-loop containing nucleoside triphosphate hydrolases"/>
    <property type="match status" value="1"/>
</dbReference>
<dbReference type="PANTHER" id="PTHR46644:SF2">
    <property type="entry name" value="DNA REPAIR PROTEIN XRCC2"/>
    <property type="match status" value="1"/>
</dbReference>
<accession>A0ABD2W2M5</accession>
<evidence type="ECO:0000259" key="1">
    <source>
        <dbReference type="Pfam" id="PF08423"/>
    </source>
</evidence>
<gene>
    <name evidence="2" type="ORF">TKK_017263</name>
</gene>
<dbReference type="InterPro" id="IPR030547">
    <property type="entry name" value="XRCC2"/>
</dbReference>
<feature type="domain" description="Rad51-like C-terminal" evidence="1">
    <location>
        <begin position="47"/>
        <end position="214"/>
    </location>
</feature>
<protein>
    <recommendedName>
        <fullName evidence="1">Rad51-like C-terminal domain-containing protein</fullName>
    </recommendedName>
</protein>
<dbReference type="InterPro" id="IPR013632">
    <property type="entry name" value="Rad51_C"/>
</dbReference>
<dbReference type="EMBL" id="JBJJXI010000137">
    <property type="protein sequence ID" value="KAL3387295.1"/>
    <property type="molecule type" value="Genomic_DNA"/>
</dbReference>
<dbReference type="Gene3D" id="3.40.50.300">
    <property type="entry name" value="P-loop containing nucleotide triphosphate hydrolases"/>
    <property type="match status" value="1"/>
</dbReference>
<dbReference type="InterPro" id="IPR027417">
    <property type="entry name" value="P-loop_NTPase"/>
</dbReference>
<dbReference type="PANTHER" id="PTHR46644">
    <property type="entry name" value="DNA REPAIR PROTEIN XRCC2"/>
    <property type="match status" value="1"/>
</dbReference>
<dbReference type="Pfam" id="PF08423">
    <property type="entry name" value="Rad51"/>
    <property type="match status" value="1"/>
</dbReference>
<name>A0ABD2W2M5_9HYME</name>
<keyword evidence="3" id="KW-1185">Reference proteome</keyword>
<evidence type="ECO:0000313" key="2">
    <source>
        <dbReference type="EMBL" id="KAL3387295.1"/>
    </source>
</evidence>
<evidence type="ECO:0000313" key="3">
    <source>
        <dbReference type="Proteomes" id="UP001627154"/>
    </source>
</evidence>
<reference evidence="2 3" key="1">
    <citation type="journal article" date="2024" name="bioRxiv">
        <title>A reference genome for Trichogramma kaykai: A tiny desert-dwelling parasitoid wasp with competing sex-ratio distorters.</title>
        <authorList>
            <person name="Culotta J."/>
            <person name="Lindsey A.R."/>
        </authorList>
    </citation>
    <scope>NUCLEOTIDE SEQUENCE [LARGE SCALE GENOMIC DNA]</scope>
    <source>
        <strain evidence="2 3">KSX58</strain>
    </source>
</reference>
<organism evidence="2 3">
    <name type="scientific">Trichogramma kaykai</name>
    <dbReference type="NCBI Taxonomy" id="54128"/>
    <lineage>
        <taxon>Eukaryota</taxon>
        <taxon>Metazoa</taxon>
        <taxon>Ecdysozoa</taxon>
        <taxon>Arthropoda</taxon>
        <taxon>Hexapoda</taxon>
        <taxon>Insecta</taxon>
        <taxon>Pterygota</taxon>
        <taxon>Neoptera</taxon>
        <taxon>Endopterygota</taxon>
        <taxon>Hymenoptera</taxon>
        <taxon>Apocrita</taxon>
        <taxon>Proctotrupomorpha</taxon>
        <taxon>Chalcidoidea</taxon>
        <taxon>Trichogrammatidae</taxon>
        <taxon>Trichogramma</taxon>
    </lineage>
</organism>